<keyword evidence="2" id="KW-0949">S-adenosyl-L-methionine</keyword>
<keyword evidence="5" id="KW-0614">Plasmid</keyword>
<dbReference type="Proteomes" id="UP000000366">
    <property type="component" value="Plasmid RPME01"/>
</dbReference>
<dbReference type="InterPro" id="IPR031339">
    <property type="entry name" value="DUF4942"/>
</dbReference>
<dbReference type="GO" id="GO:0003676">
    <property type="term" value="F:nucleic acid binding"/>
    <property type="evidence" value="ECO:0007669"/>
    <property type="project" value="InterPro"/>
</dbReference>
<keyword evidence="5" id="KW-0808">Transferase</keyword>
<evidence type="ECO:0000259" key="4">
    <source>
        <dbReference type="Pfam" id="PF13708"/>
    </source>
</evidence>
<dbReference type="InterPro" id="IPR029063">
    <property type="entry name" value="SAM-dependent_MTases_sf"/>
</dbReference>
<dbReference type="SUPFAM" id="SSF53335">
    <property type="entry name" value="S-adenosyl-L-methionine-dependent methyltransferases"/>
    <property type="match status" value="1"/>
</dbReference>
<feature type="domain" description="DUF4942" evidence="4">
    <location>
        <begin position="66"/>
        <end position="265"/>
    </location>
</feature>
<dbReference type="Gene3D" id="3.40.50.150">
    <property type="entry name" value="Vaccinia Virus protein VP39"/>
    <property type="match status" value="1"/>
</dbReference>
<accession>A2SNG5</accession>
<organism evidence="5 6">
    <name type="scientific">Methylibium petroleiphilum (strain ATCC BAA-1232 / LMG 22953 / PM1)</name>
    <dbReference type="NCBI Taxonomy" id="420662"/>
    <lineage>
        <taxon>Bacteria</taxon>
        <taxon>Pseudomonadati</taxon>
        <taxon>Pseudomonadota</taxon>
        <taxon>Betaproteobacteria</taxon>
        <taxon>Burkholderiales</taxon>
        <taxon>Sphaerotilaceae</taxon>
        <taxon>Methylibium</taxon>
    </lineage>
</organism>
<dbReference type="CDD" id="cd02440">
    <property type="entry name" value="AdoMet_MTases"/>
    <property type="match status" value="1"/>
</dbReference>
<protein>
    <submittedName>
        <fullName evidence="5">Type I restriction-modification system methyltransferase subunit-like protein</fullName>
    </submittedName>
</protein>
<sequence length="557" mass="61476">MELIKSISIENVVAKRDAAVARLKALFDTVNEVDGEIAGLCGSQLRSLLGGRDCRLFERDGLPEAIREIDSGIWAKLLLESGIRSFMASADRDKWDTNIINNDVPELTLDNVTSTFKALYAQRGEMFVDGVVAVFRSLSWDHKTNSPMAFGKKIILANLWTDKGMFLNSRRCDVLDDLLRAMCVLDGKPEPDVRNGMRNRIHLADRPADYWDDALGRRVQPEGSDVLEDGYFTVKWFKKTGTAHVVFKRQDLVDKMNMVLGSRFPDAIATDIRNPVHRPKPAPAPGKRSISPAALTALRAARQVENRLEGLPRLDRLVYEEVARVLSSLGGAWNSGLKAHVFEGLSATWLESSLRRCMREGAYAEPDDFGFFPTPEAVVKELIVMAELKPGMRVLEPSAGRGAIVKALLDEGCTVKAIELMESNVSHLYQFGCSLSQADFLETRVEPEFDAVVMNPPFSKHQDIAHVMHAVHFLKPGGRLVAVMAAGVKFNSDKYSTQFRQYVAEFGELIDLPAGSFKESGTMVNTVVAVIDKPDPALQLKAATSAAEKSQGQLALA</sequence>
<dbReference type="PRINTS" id="PR00507">
    <property type="entry name" value="N12N6MTFRASE"/>
</dbReference>
<dbReference type="GO" id="GO:0008170">
    <property type="term" value="F:N-methyltransferase activity"/>
    <property type="evidence" value="ECO:0007669"/>
    <property type="project" value="UniProtKB-ARBA"/>
</dbReference>
<name>A2SNG5_METPP</name>
<evidence type="ECO:0000313" key="5">
    <source>
        <dbReference type="EMBL" id="ABM97104.1"/>
    </source>
</evidence>
<dbReference type="PROSITE" id="PS00092">
    <property type="entry name" value="N6_MTASE"/>
    <property type="match status" value="1"/>
</dbReference>
<dbReference type="RefSeq" id="WP_011831692.1">
    <property type="nucleotide sequence ID" value="NC_008826.1"/>
</dbReference>
<dbReference type="Pfam" id="PF05175">
    <property type="entry name" value="MTS"/>
    <property type="match status" value="1"/>
</dbReference>
<reference evidence="5 6" key="1">
    <citation type="journal article" date="2007" name="J. Bacteriol.">
        <title>Whole-genome analysis of the methyl tert-butyl ether-degrading beta-proteobacterium Methylibium petroleiphilum PM1.</title>
        <authorList>
            <person name="Kane S.R."/>
            <person name="Chakicherla A.Y."/>
            <person name="Chain P.S.G."/>
            <person name="Schmidt R."/>
            <person name="Shin M.W."/>
            <person name="Legler T.C."/>
            <person name="Scow K.M."/>
            <person name="Larimer F.W."/>
            <person name="Lucas S.M."/>
            <person name="Richardson P.M."/>
            <person name="Hristova K.R."/>
        </authorList>
    </citation>
    <scope>NUCLEOTIDE SEQUENCE [LARGE SCALE GENOMIC DNA]</scope>
    <source>
        <strain evidence="6">ATCC BAA-1232 / LMG 22953 / PM1</strain>
        <plasmid evidence="5 6">RPME01</plasmid>
    </source>
</reference>
<keyword evidence="1 5" id="KW-0489">Methyltransferase</keyword>
<dbReference type="GO" id="GO:0008757">
    <property type="term" value="F:S-adenosylmethionine-dependent methyltransferase activity"/>
    <property type="evidence" value="ECO:0007669"/>
    <property type="project" value="UniProtKB-ARBA"/>
</dbReference>
<evidence type="ECO:0000313" key="6">
    <source>
        <dbReference type="Proteomes" id="UP000000366"/>
    </source>
</evidence>
<gene>
    <name evidence="5" type="ordered locus">Mpe_B0329</name>
</gene>
<proteinExistence type="predicted"/>
<dbReference type="GO" id="GO:0032259">
    <property type="term" value="P:methylation"/>
    <property type="evidence" value="ECO:0007669"/>
    <property type="project" value="UniProtKB-KW"/>
</dbReference>
<evidence type="ECO:0000256" key="2">
    <source>
        <dbReference type="ARBA" id="ARBA00022691"/>
    </source>
</evidence>
<dbReference type="InterPro" id="IPR002052">
    <property type="entry name" value="DNA_methylase_N6_adenine_CS"/>
</dbReference>
<dbReference type="Pfam" id="PF13708">
    <property type="entry name" value="DUF4942"/>
    <property type="match status" value="1"/>
</dbReference>
<evidence type="ECO:0000256" key="1">
    <source>
        <dbReference type="ARBA" id="ARBA00022603"/>
    </source>
</evidence>
<dbReference type="KEGG" id="mpt:Mpe_B0329"/>
<dbReference type="InterPro" id="IPR007848">
    <property type="entry name" value="Small_mtfrase_dom"/>
</dbReference>
<dbReference type="eggNOG" id="COG0827">
    <property type="taxonomic scope" value="Bacteria"/>
</dbReference>
<dbReference type="EMBL" id="CP000556">
    <property type="protein sequence ID" value="ABM97104.1"/>
    <property type="molecule type" value="Genomic_DNA"/>
</dbReference>
<feature type="domain" description="Methyltransferase small" evidence="3">
    <location>
        <begin position="415"/>
        <end position="490"/>
    </location>
</feature>
<dbReference type="HOGENOM" id="CLU_570958_0_0_4"/>
<dbReference type="AlphaFoldDB" id="A2SNG5"/>
<evidence type="ECO:0000259" key="3">
    <source>
        <dbReference type="Pfam" id="PF05175"/>
    </source>
</evidence>
<keyword evidence="6" id="KW-1185">Reference proteome</keyword>
<geneLocation type="plasmid" evidence="5 6">
    <name>RPME01</name>
</geneLocation>